<organism evidence="4 5">
    <name type="scientific">Hohenbuehelia grisea</name>
    <dbReference type="NCBI Taxonomy" id="104357"/>
    <lineage>
        <taxon>Eukaryota</taxon>
        <taxon>Fungi</taxon>
        <taxon>Dikarya</taxon>
        <taxon>Basidiomycota</taxon>
        <taxon>Agaricomycotina</taxon>
        <taxon>Agaricomycetes</taxon>
        <taxon>Agaricomycetidae</taxon>
        <taxon>Agaricales</taxon>
        <taxon>Pleurotineae</taxon>
        <taxon>Pleurotaceae</taxon>
        <taxon>Hohenbuehelia</taxon>
    </lineage>
</organism>
<keyword evidence="5" id="KW-1185">Reference proteome</keyword>
<feature type="signal peptide" evidence="3">
    <location>
        <begin position="1"/>
        <end position="17"/>
    </location>
</feature>
<dbReference type="EMBL" id="JASNQZ010000008">
    <property type="protein sequence ID" value="KAL0953314.1"/>
    <property type="molecule type" value="Genomic_DNA"/>
</dbReference>
<dbReference type="InterPro" id="IPR039859">
    <property type="entry name" value="PFA4/ZDH16/20/ERF2-like"/>
</dbReference>
<evidence type="ECO:0000313" key="4">
    <source>
        <dbReference type="EMBL" id="KAL0953314.1"/>
    </source>
</evidence>
<feature type="chain" id="PRO_5047286358" description="Protein S-acyltransferase" evidence="3">
    <location>
        <begin position="18"/>
        <end position="162"/>
    </location>
</feature>
<evidence type="ECO:0000256" key="2">
    <source>
        <dbReference type="SAM" id="Phobius"/>
    </source>
</evidence>
<feature type="transmembrane region" description="Helical" evidence="2">
    <location>
        <begin position="41"/>
        <end position="63"/>
    </location>
</feature>
<comment type="caution">
    <text evidence="4">The sequence shown here is derived from an EMBL/GenBank/DDBJ whole genome shotgun (WGS) entry which is preliminary data.</text>
</comment>
<evidence type="ECO:0000256" key="3">
    <source>
        <dbReference type="SAM" id="SignalP"/>
    </source>
</evidence>
<feature type="region of interest" description="Disordered" evidence="1">
    <location>
        <begin position="142"/>
        <end position="162"/>
    </location>
</feature>
<keyword evidence="2" id="KW-1133">Transmembrane helix</keyword>
<sequence length="162" mass="18329">MFLAYMVLATFCFAALGYPHMLEALGITFSRDPWPYHVPEIAYILTYILSGVLCLAVGVMFAYHLYTVAGGETSVEGQDHEHYRSVAKGRGEAFVNSYDLGKLQNLIYFFNVGEDGYPLYTLALPLRVPPYTDGRSWARREGYESHHGVRQGEELTDEEDED</sequence>
<proteinExistence type="predicted"/>
<protein>
    <recommendedName>
        <fullName evidence="6">Protein S-acyltransferase</fullName>
    </recommendedName>
</protein>
<keyword evidence="3" id="KW-0732">Signal</keyword>
<dbReference type="PANTHER" id="PTHR12246">
    <property type="entry name" value="PALMITOYLTRANSFERASE ZDHHC16"/>
    <property type="match status" value="1"/>
</dbReference>
<evidence type="ECO:0000313" key="5">
    <source>
        <dbReference type="Proteomes" id="UP001556367"/>
    </source>
</evidence>
<evidence type="ECO:0008006" key="6">
    <source>
        <dbReference type="Google" id="ProtNLM"/>
    </source>
</evidence>
<dbReference type="Proteomes" id="UP001556367">
    <property type="component" value="Unassembled WGS sequence"/>
</dbReference>
<gene>
    <name evidence="4" type="ORF">HGRIS_004561</name>
</gene>
<accession>A0ABR3JC85</accession>
<name>A0ABR3JC85_9AGAR</name>
<reference evidence="5" key="1">
    <citation type="submission" date="2024-06" db="EMBL/GenBank/DDBJ databases">
        <title>Multi-omics analyses provide insights into the biosynthesis of the anticancer antibiotic pleurotin in Hohenbuehelia grisea.</title>
        <authorList>
            <person name="Weaver J.A."/>
            <person name="Alberti F."/>
        </authorList>
    </citation>
    <scope>NUCLEOTIDE SEQUENCE [LARGE SCALE GENOMIC DNA]</scope>
    <source>
        <strain evidence="5">T-177</strain>
    </source>
</reference>
<evidence type="ECO:0000256" key="1">
    <source>
        <dbReference type="SAM" id="MobiDB-lite"/>
    </source>
</evidence>
<keyword evidence="2" id="KW-0472">Membrane</keyword>
<keyword evidence="2" id="KW-0812">Transmembrane</keyword>
<feature type="compositionally biased region" description="Basic and acidic residues" evidence="1">
    <location>
        <begin position="142"/>
        <end position="153"/>
    </location>
</feature>